<dbReference type="AlphaFoldDB" id="F4Q795"/>
<dbReference type="STRING" id="1054147.F4Q795"/>
<dbReference type="GeneID" id="14868349"/>
<reference evidence="3" key="1">
    <citation type="journal article" date="2011" name="Genome Res.">
        <title>Phylogeny-wide analysis of social amoeba genomes highlights ancient origins for complex intercellular communication.</title>
        <authorList>
            <person name="Heidel A.J."/>
            <person name="Lawal H.M."/>
            <person name="Felder M."/>
            <person name="Schilde C."/>
            <person name="Helps N.R."/>
            <person name="Tunggal B."/>
            <person name="Rivero F."/>
            <person name="John U."/>
            <person name="Schleicher M."/>
            <person name="Eichinger L."/>
            <person name="Platzer M."/>
            <person name="Noegel A.A."/>
            <person name="Schaap P."/>
            <person name="Gloeckner G."/>
        </authorList>
    </citation>
    <scope>NUCLEOTIDE SEQUENCE [LARGE SCALE GENOMIC DNA]</scope>
    <source>
        <strain evidence="3">SH3</strain>
    </source>
</reference>
<feature type="region of interest" description="Disordered" evidence="1">
    <location>
        <begin position="41"/>
        <end position="67"/>
    </location>
</feature>
<dbReference type="KEGG" id="dfa:DFA_09307"/>
<sequence length="779" mass="91774">MSSSNSFNESIGDRVPLPESLVQWITTNNVKVTHPFYLRDTNQQQQQQQSSFSDHQSNYTPSHDQYSNTYNYYQDQQQQYYNNQQQQQQQQLYENYDDYDYYQQEEEEEQQQQYYYNNDEDYYYYNQEDEEYYYEDEYYDEEEEEEEEEQPTYVLSDELIAMFAKTELKRRAKQKQEEAEYLADSNLIKEAVSNGDADIIRTLVTQTYPSKLSTTHAYHWAVLYNKYHVLALLKQLDVPFALNPLSTHYPGYDFVDACTGYLGDSRYFRWALEHQPQLVQDNLQYIPPTQFYLMGDVELINRYVLNPYTHCMPPHLASSGTDQDFIGGLDFGANHSGDLSLATLQSDVFNQVLSQRGDPIKRIDLVQTIIERTEPEWLKRHYNNSFAMFLEEQQQEFDVFLPAIDIGVNQVDDEKHMNAITHAMELIKANRIILKTLEFEKVTENIKSLNTRFYWLVLETFMIEMKYLKYYTGIKTFIEKHHKYSNWKSKFYEICFQFLINQNVSWNIILDIFGDTLFDIPNNDIYTNIELVIRKQTQPLIPIDDLNSIDFLLKLLKFKKNQIDSNNNNSSTQLLSSSSSSSKIEQFKIYNYNRQTNESPSLTTESIWEELLQDHNEIHSVIIDCHVVFPTSLVPLVPLHLLDRVYSRAIIKQDDALLEQVKLVYNKSNMNLYGSFLNANHIPLKSRPKYLLDNFGKGLVTNYLCCKYVGRKGSIELFDLFNQYKAYGSKERCLGFALGYARHELVQHILLNMFSNSDAKVPWSTVSPFINYSNLTIPL</sequence>
<evidence type="ECO:0000256" key="1">
    <source>
        <dbReference type="SAM" id="MobiDB-lite"/>
    </source>
</evidence>
<feature type="compositionally biased region" description="Polar residues" evidence="1">
    <location>
        <begin position="58"/>
        <end position="67"/>
    </location>
</feature>
<proteinExistence type="predicted"/>
<dbReference type="EMBL" id="GL883024">
    <property type="protein sequence ID" value="EGG16277.1"/>
    <property type="molecule type" value="Genomic_DNA"/>
</dbReference>
<organism evidence="2 3">
    <name type="scientific">Cavenderia fasciculata</name>
    <name type="common">Slime mold</name>
    <name type="synonym">Dictyostelium fasciculatum</name>
    <dbReference type="NCBI Taxonomy" id="261658"/>
    <lineage>
        <taxon>Eukaryota</taxon>
        <taxon>Amoebozoa</taxon>
        <taxon>Evosea</taxon>
        <taxon>Eumycetozoa</taxon>
        <taxon>Dictyostelia</taxon>
        <taxon>Acytosteliales</taxon>
        <taxon>Cavenderiaceae</taxon>
        <taxon>Cavenderia</taxon>
    </lineage>
</organism>
<name>F4Q795_CACFS</name>
<evidence type="ECO:0000313" key="3">
    <source>
        <dbReference type="Proteomes" id="UP000007797"/>
    </source>
</evidence>
<dbReference type="RefSeq" id="XP_004354661.1">
    <property type="nucleotide sequence ID" value="XM_004354609.1"/>
</dbReference>
<gene>
    <name evidence="2" type="ORF">DFA_09307</name>
</gene>
<keyword evidence="3" id="KW-1185">Reference proteome</keyword>
<protein>
    <submittedName>
        <fullName evidence="2">Uncharacterized protein</fullName>
    </submittedName>
</protein>
<feature type="compositionally biased region" description="Low complexity" evidence="1">
    <location>
        <begin position="43"/>
        <end position="57"/>
    </location>
</feature>
<accession>F4Q795</accession>
<evidence type="ECO:0000313" key="2">
    <source>
        <dbReference type="EMBL" id="EGG16277.1"/>
    </source>
</evidence>
<dbReference type="Proteomes" id="UP000007797">
    <property type="component" value="Unassembled WGS sequence"/>
</dbReference>